<reference evidence="1" key="1">
    <citation type="journal article" date="2019" name="Nat. Med.">
        <title>A library of human gut bacterial isolates paired with longitudinal multiomics data enables mechanistic microbiome research.</title>
        <authorList>
            <person name="Poyet M."/>
            <person name="Groussin M."/>
            <person name="Gibbons S.M."/>
            <person name="Avila-Pacheco J."/>
            <person name="Jiang X."/>
            <person name="Kearney S.M."/>
            <person name="Perrotta A.R."/>
            <person name="Berdy B."/>
            <person name="Zhao S."/>
            <person name="Lieberman T.D."/>
            <person name="Swanson P.K."/>
            <person name="Smith M."/>
            <person name="Roesemann S."/>
            <person name="Alexander J.E."/>
            <person name="Rich S.A."/>
            <person name="Livny J."/>
            <person name="Vlamakis H."/>
            <person name="Clish C."/>
            <person name="Bullock K."/>
            <person name="Deik A."/>
            <person name="Scott J."/>
            <person name="Pierce K.A."/>
            <person name="Xavier R.J."/>
            <person name="Alm E.J."/>
        </authorList>
    </citation>
    <scope>NUCLEOTIDE SEQUENCE</scope>
    <source>
        <strain evidence="1">BIOML-A4</strain>
    </source>
</reference>
<comment type="caution">
    <text evidence="1">The sequence shown here is derived from an EMBL/GenBank/DDBJ whole genome shotgun (WGS) entry which is preliminary data.</text>
</comment>
<name>A0A6G1ZD77_9BACT</name>
<sequence>MISKFIVSTRINLFRLFSKNQPKQVVIFITHFAIDLWKITQKEKLYSFIIDQVLHILVLAFYSSGKCYLVLSYPRNSQTYPLLLSERRDFRHENKIKLQDYSHFDQYITSGAVVLAGILAERIV</sequence>
<dbReference type="RefSeq" id="WP_081615947.1">
    <property type="nucleotide sequence ID" value="NZ_CAJLDJ010000010.1"/>
</dbReference>
<dbReference type="EMBL" id="WKLP01000013">
    <property type="protein sequence ID" value="MRY11830.1"/>
    <property type="molecule type" value="Genomic_DNA"/>
</dbReference>
<dbReference type="Pfam" id="PF11750">
    <property type="entry name" value="DUF3307"/>
    <property type="match status" value="1"/>
</dbReference>
<organism evidence="1">
    <name type="scientific">Parabacteroides goldsteinii</name>
    <dbReference type="NCBI Taxonomy" id="328812"/>
    <lineage>
        <taxon>Bacteria</taxon>
        <taxon>Pseudomonadati</taxon>
        <taxon>Bacteroidota</taxon>
        <taxon>Bacteroidia</taxon>
        <taxon>Bacteroidales</taxon>
        <taxon>Tannerellaceae</taxon>
        <taxon>Parabacteroides</taxon>
    </lineage>
</organism>
<protein>
    <submittedName>
        <fullName evidence="1">DUF3307 domain-containing protein</fullName>
    </submittedName>
</protein>
<dbReference type="InterPro" id="IPR021737">
    <property type="entry name" value="Phage_phiKZ_Orf197"/>
</dbReference>
<proteinExistence type="predicted"/>
<gene>
    <name evidence="1" type="ORF">GKE01_10150</name>
</gene>
<dbReference type="AlphaFoldDB" id="A0A6G1ZD77"/>
<evidence type="ECO:0000313" key="1">
    <source>
        <dbReference type="EMBL" id="MRY11830.1"/>
    </source>
</evidence>
<accession>A0A6G1ZD77</accession>